<protein>
    <submittedName>
        <fullName evidence="1">Uncharacterized protein</fullName>
    </submittedName>
</protein>
<sequence length="72" mass="8639">MMKKYSDGTRVVKARPMLDTEYFRDFDFDSSYQNSEPQIGMFVVFADDGVRMSYAFYPSQEKFFERFSEIEE</sequence>
<organism evidence="1 2">
    <name type="scientific">Moraxella catarrhalis</name>
    <name type="common">Branhamella catarrhalis</name>
    <dbReference type="NCBI Taxonomy" id="480"/>
    <lineage>
        <taxon>Bacteria</taxon>
        <taxon>Pseudomonadati</taxon>
        <taxon>Pseudomonadota</taxon>
        <taxon>Gammaproteobacteria</taxon>
        <taxon>Moraxellales</taxon>
        <taxon>Moraxellaceae</taxon>
        <taxon>Moraxella</taxon>
    </lineage>
</organism>
<reference evidence="1 2" key="1">
    <citation type="journal article" date="2016" name="Genome Biol. Evol.">
        <title>Comparative Genomic Analyses of the Moraxella catarrhalis Serosensitive and Seroresistant Lineages Demonstrate Their Independent Evolution.</title>
        <authorList>
            <person name="Earl J.P."/>
            <person name="de Vries S.P."/>
            <person name="Ahmed A."/>
            <person name="Powell E."/>
            <person name="Schultz M.P."/>
            <person name="Hermans P.W."/>
            <person name="Hill D.J."/>
            <person name="Zhou Z."/>
            <person name="Constantinidou C.I."/>
            <person name="Hu F.Z."/>
            <person name="Bootsma H.J."/>
            <person name="Ehrlich G.D."/>
        </authorList>
    </citation>
    <scope>NUCLEOTIDE SEQUENCE [LARGE SCALE GENOMIC DNA]</scope>
    <source>
        <strain evidence="1 2">Z7574</strain>
    </source>
</reference>
<gene>
    <name evidence="1" type="ORF">AO382_1402</name>
</gene>
<evidence type="ECO:0000313" key="2">
    <source>
        <dbReference type="Proteomes" id="UP000078446"/>
    </source>
</evidence>
<dbReference type="EMBL" id="LXHE01000014">
    <property type="protein sequence ID" value="OAV00252.1"/>
    <property type="molecule type" value="Genomic_DNA"/>
</dbReference>
<dbReference type="AlphaFoldDB" id="A0A7Z0UXT3"/>
<accession>A0A7Z0UXT3</accession>
<proteinExistence type="predicted"/>
<dbReference type="RefSeq" id="WP_147286449.1">
    <property type="nucleotide sequence ID" value="NZ_LXHE01000014.1"/>
</dbReference>
<dbReference type="Proteomes" id="UP000078446">
    <property type="component" value="Unassembled WGS sequence"/>
</dbReference>
<evidence type="ECO:0000313" key="1">
    <source>
        <dbReference type="EMBL" id="OAV00252.1"/>
    </source>
</evidence>
<name>A0A7Z0UXT3_MORCA</name>
<comment type="caution">
    <text evidence="1">The sequence shown here is derived from an EMBL/GenBank/DDBJ whole genome shotgun (WGS) entry which is preliminary data.</text>
</comment>